<dbReference type="GO" id="GO:0008883">
    <property type="term" value="F:glutamyl-tRNA reductase activity"/>
    <property type="evidence" value="ECO:0007669"/>
    <property type="project" value="InterPro"/>
</dbReference>
<dbReference type="Pfam" id="PF00745">
    <property type="entry name" value="GlutR_dimer"/>
    <property type="match status" value="1"/>
</dbReference>
<dbReference type="GO" id="GO:0050661">
    <property type="term" value="F:NADP binding"/>
    <property type="evidence" value="ECO:0007669"/>
    <property type="project" value="InterPro"/>
</dbReference>
<feature type="non-terminal residue" evidence="2">
    <location>
        <position position="1"/>
    </location>
</feature>
<dbReference type="InterPro" id="IPR036453">
    <property type="entry name" value="GluRdtase_dimer_dom_sf"/>
</dbReference>
<accession>A0A429M6Q9</accession>
<evidence type="ECO:0000259" key="1">
    <source>
        <dbReference type="Pfam" id="PF00745"/>
    </source>
</evidence>
<dbReference type="AlphaFoldDB" id="A0A429M6Q9"/>
<sequence length="65" mass="7667">ALEALHHGGNPEQVLQQFAHRLTQKLIHPTSMLLREAAKAESPDYFEWLQQHLQDVFDHERKPKR</sequence>
<name>A0A429M6Q9_ACIBA</name>
<gene>
    <name evidence="2" type="ORF">EA686_29020</name>
</gene>
<protein>
    <submittedName>
        <fullName evidence="2">Glutamyl-tRNA reductase</fullName>
    </submittedName>
</protein>
<organism evidence="2 3">
    <name type="scientific">Acinetobacter baumannii</name>
    <dbReference type="NCBI Taxonomy" id="470"/>
    <lineage>
        <taxon>Bacteria</taxon>
        <taxon>Pseudomonadati</taxon>
        <taxon>Pseudomonadota</taxon>
        <taxon>Gammaproteobacteria</taxon>
        <taxon>Moraxellales</taxon>
        <taxon>Moraxellaceae</taxon>
        <taxon>Acinetobacter</taxon>
        <taxon>Acinetobacter calcoaceticus/baumannii complex</taxon>
    </lineage>
</organism>
<dbReference type="SUPFAM" id="SSF69075">
    <property type="entry name" value="Glutamyl tRNA-reductase dimerization domain"/>
    <property type="match status" value="1"/>
</dbReference>
<comment type="caution">
    <text evidence="2">The sequence shown here is derived from an EMBL/GenBank/DDBJ whole genome shotgun (WGS) entry which is preliminary data.</text>
</comment>
<dbReference type="Proteomes" id="UP000280073">
    <property type="component" value="Unassembled WGS sequence"/>
</dbReference>
<evidence type="ECO:0000313" key="2">
    <source>
        <dbReference type="EMBL" id="RSR14127.1"/>
    </source>
</evidence>
<dbReference type="InterPro" id="IPR015896">
    <property type="entry name" value="4pyrrol_synth_GluRdtase_dimer"/>
</dbReference>
<dbReference type="EMBL" id="RFDI01002601">
    <property type="protein sequence ID" value="RSR14127.1"/>
    <property type="molecule type" value="Genomic_DNA"/>
</dbReference>
<feature type="domain" description="Tetrapyrrole biosynthesis glutamyl-tRNA reductase dimerisation" evidence="1">
    <location>
        <begin position="2"/>
        <end position="51"/>
    </location>
</feature>
<evidence type="ECO:0000313" key="3">
    <source>
        <dbReference type="Proteomes" id="UP000280073"/>
    </source>
</evidence>
<reference evidence="2 3" key="1">
    <citation type="submission" date="2018-10" db="EMBL/GenBank/DDBJ databases">
        <title>GWAS and RNA-Seq identify cryptic mechanisms of antimicrobial resistance in Acinetobacter baumannii.</title>
        <authorList>
            <person name="Sahl J.W."/>
        </authorList>
    </citation>
    <scope>NUCLEOTIDE SEQUENCE [LARGE SCALE GENOMIC DNA]</scope>
    <source>
        <strain evidence="2 3">TG28175</strain>
    </source>
</reference>
<proteinExistence type="predicted"/>
<dbReference type="GO" id="GO:0033014">
    <property type="term" value="P:tetrapyrrole biosynthetic process"/>
    <property type="evidence" value="ECO:0007669"/>
    <property type="project" value="InterPro"/>
</dbReference>